<evidence type="ECO:0000313" key="3">
    <source>
        <dbReference type="Proteomes" id="UP000070675"/>
    </source>
</evidence>
<dbReference type="PATRIC" id="fig|1393034.3.peg.1426"/>
<dbReference type="AlphaFoldDB" id="A0A133XPF9"/>
<dbReference type="InterPro" id="IPR001387">
    <property type="entry name" value="Cro/C1-type_HTH"/>
</dbReference>
<dbReference type="SMART" id="SM00530">
    <property type="entry name" value="HTH_XRE"/>
    <property type="match status" value="1"/>
</dbReference>
<gene>
    <name evidence="2" type="ORF">HMPREF3192_01464</name>
</gene>
<dbReference type="RefSeq" id="WP_066306676.1">
    <property type="nucleotide sequence ID" value="NZ_KQ959517.1"/>
</dbReference>
<dbReference type="Gene3D" id="1.10.260.40">
    <property type="entry name" value="lambda repressor-like DNA-binding domains"/>
    <property type="match status" value="1"/>
</dbReference>
<dbReference type="OrthoDB" id="9801008at2"/>
<feature type="domain" description="HTH cro/C1-type" evidence="1">
    <location>
        <begin position="7"/>
        <end position="62"/>
    </location>
</feature>
<dbReference type="EMBL" id="LSCR01000044">
    <property type="protein sequence ID" value="KXB32827.1"/>
    <property type="molecule type" value="Genomic_DNA"/>
</dbReference>
<dbReference type="SUPFAM" id="SSF47413">
    <property type="entry name" value="lambda repressor-like DNA-binding domains"/>
    <property type="match status" value="1"/>
</dbReference>
<dbReference type="InterPro" id="IPR010982">
    <property type="entry name" value="Lambda_DNA-bd_dom_sf"/>
</dbReference>
<keyword evidence="2" id="KW-0238">DNA-binding</keyword>
<evidence type="ECO:0000313" key="2">
    <source>
        <dbReference type="EMBL" id="KXB32827.1"/>
    </source>
</evidence>
<dbReference type="GO" id="GO:0003677">
    <property type="term" value="F:DNA binding"/>
    <property type="evidence" value="ECO:0007669"/>
    <property type="project" value="UniProtKB-KW"/>
</dbReference>
<dbReference type="STRING" id="1393034.HMPREF3192_01464"/>
<proteinExistence type="predicted"/>
<reference evidence="3" key="1">
    <citation type="submission" date="2016-01" db="EMBL/GenBank/DDBJ databases">
        <authorList>
            <person name="Mitreva M."/>
            <person name="Pepin K.H."/>
            <person name="Mihindukulasuriya K.A."/>
            <person name="Fulton R."/>
            <person name="Fronick C."/>
            <person name="O'Laughlin M."/>
            <person name="Miner T."/>
            <person name="Herter B."/>
            <person name="Rosa B.A."/>
            <person name="Cordes M."/>
            <person name="Tomlinson C."/>
            <person name="Wollam A."/>
            <person name="Palsikar V.B."/>
            <person name="Mardis E.R."/>
            <person name="Wilson R.K."/>
        </authorList>
    </citation>
    <scope>NUCLEOTIDE SEQUENCE [LARGE SCALE GENOMIC DNA]</scope>
    <source>
        <strain evidence="3">DNF00019</strain>
    </source>
</reference>
<keyword evidence="3" id="KW-1185">Reference proteome</keyword>
<organism evidence="2 3">
    <name type="scientific">Atopobium deltae</name>
    <dbReference type="NCBI Taxonomy" id="1393034"/>
    <lineage>
        <taxon>Bacteria</taxon>
        <taxon>Bacillati</taxon>
        <taxon>Actinomycetota</taxon>
        <taxon>Coriobacteriia</taxon>
        <taxon>Coriobacteriales</taxon>
        <taxon>Atopobiaceae</taxon>
        <taxon>Atopobium</taxon>
    </lineage>
</organism>
<sequence>MLFRDVLRTEMKKKGVTVIEMAEQLDTTRSYVYQLLNGDIKEPTISRALLICKALDISIDELARNISN</sequence>
<accession>A0A133XPF9</accession>
<evidence type="ECO:0000259" key="1">
    <source>
        <dbReference type="PROSITE" id="PS50943"/>
    </source>
</evidence>
<protein>
    <submittedName>
        <fullName evidence="2">DNA-binding helix-turn-helix protein</fullName>
    </submittedName>
</protein>
<comment type="caution">
    <text evidence="2">The sequence shown here is derived from an EMBL/GenBank/DDBJ whole genome shotgun (WGS) entry which is preliminary data.</text>
</comment>
<dbReference type="CDD" id="cd00093">
    <property type="entry name" value="HTH_XRE"/>
    <property type="match status" value="1"/>
</dbReference>
<dbReference type="Proteomes" id="UP000070675">
    <property type="component" value="Unassembled WGS sequence"/>
</dbReference>
<dbReference type="Pfam" id="PF01381">
    <property type="entry name" value="HTH_3"/>
    <property type="match status" value="1"/>
</dbReference>
<name>A0A133XPF9_9ACTN</name>
<dbReference type="PROSITE" id="PS50943">
    <property type="entry name" value="HTH_CROC1"/>
    <property type="match status" value="1"/>
</dbReference>